<comment type="caution">
    <text evidence="1">The sequence shown here is derived from an EMBL/GenBank/DDBJ whole genome shotgun (WGS) entry which is preliminary data.</text>
</comment>
<accession>A0AAD5WLU3</accession>
<name>A0AAD5WLU3_PARTN</name>
<organism evidence="1 2">
    <name type="scientific">Parelaphostrongylus tenuis</name>
    <name type="common">Meningeal worm</name>
    <dbReference type="NCBI Taxonomy" id="148309"/>
    <lineage>
        <taxon>Eukaryota</taxon>
        <taxon>Metazoa</taxon>
        <taxon>Ecdysozoa</taxon>
        <taxon>Nematoda</taxon>
        <taxon>Chromadorea</taxon>
        <taxon>Rhabditida</taxon>
        <taxon>Rhabditina</taxon>
        <taxon>Rhabditomorpha</taxon>
        <taxon>Strongyloidea</taxon>
        <taxon>Metastrongylidae</taxon>
        <taxon>Parelaphostrongylus</taxon>
    </lineage>
</organism>
<reference evidence="1" key="1">
    <citation type="submission" date="2021-06" db="EMBL/GenBank/DDBJ databases">
        <title>Parelaphostrongylus tenuis whole genome reference sequence.</title>
        <authorList>
            <person name="Garwood T.J."/>
            <person name="Larsen P.A."/>
            <person name="Fountain-Jones N.M."/>
            <person name="Garbe J.R."/>
            <person name="Macchietto M.G."/>
            <person name="Kania S.A."/>
            <person name="Gerhold R.W."/>
            <person name="Richards J.E."/>
            <person name="Wolf T.M."/>
        </authorList>
    </citation>
    <scope>NUCLEOTIDE SEQUENCE</scope>
    <source>
        <strain evidence="1">MNPRO001-30</strain>
        <tissue evidence="1">Meninges</tissue>
    </source>
</reference>
<keyword evidence="2" id="KW-1185">Reference proteome</keyword>
<dbReference type="Proteomes" id="UP001196413">
    <property type="component" value="Unassembled WGS sequence"/>
</dbReference>
<dbReference type="AlphaFoldDB" id="A0AAD5WLU3"/>
<proteinExistence type="predicted"/>
<protein>
    <submittedName>
        <fullName evidence="1">Uncharacterized protein</fullName>
    </submittedName>
</protein>
<evidence type="ECO:0000313" key="2">
    <source>
        <dbReference type="Proteomes" id="UP001196413"/>
    </source>
</evidence>
<gene>
    <name evidence="1" type="ORF">KIN20_036656</name>
</gene>
<evidence type="ECO:0000313" key="1">
    <source>
        <dbReference type="EMBL" id="KAJ1374063.1"/>
    </source>
</evidence>
<dbReference type="EMBL" id="JAHQIW010007390">
    <property type="protein sequence ID" value="KAJ1374063.1"/>
    <property type="molecule type" value="Genomic_DNA"/>
</dbReference>
<sequence length="93" mass="10682">MLDVPVAYVSLGVLACVIKSTCPRLAPTKRRSSQTYQSRQSEITLNDAIWSDIHDIQLTTYADVMEHRVRQTHLKQDDEVSFFEGRETEGREL</sequence>